<dbReference type="Pfam" id="PF07883">
    <property type="entry name" value="Cupin_2"/>
    <property type="match status" value="1"/>
</dbReference>
<dbReference type="PANTHER" id="PTHR46797">
    <property type="entry name" value="HTH-TYPE TRANSCRIPTIONAL REGULATOR"/>
    <property type="match status" value="1"/>
</dbReference>
<dbReference type="InterPro" id="IPR014710">
    <property type="entry name" value="RmlC-like_jellyroll"/>
</dbReference>
<proteinExistence type="predicted"/>
<keyword evidence="5" id="KW-1185">Reference proteome</keyword>
<dbReference type="RefSeq" id="WP_091404344.1">
    <property type="nucleotide sequence ID" value="NZ_FMYV01000005.1"/>
</dbReference>
<sequence>MNIGQKLKSLRILNNMTQEELAIRSDLTRGYISQLERNLSSPTIENLELILRALGTDLVGFFSSLNEQEKVVYKKNERIPIYDSPKGVKEQLLMTATEPKKIEPSILTIKPGASTDIEQSHEGFEFGYIIKGHIELYLDDSKYKANEGECFFFKSNKKHYIKNNQKNNTSEIIWIEIY</sequence>
<dbReference type="InterPro" id="IPR010982">
    <property type="entry name" value="Lambda_DNA-bd_dom_sf"/>
</dbReference>
<dbReference type="SMART" id="SM00530">
    <property type="entry name" value="HTH_XRE"/>
    <property type="match status" value="1"/>
</dbReference>
<dbReference type="STRING" id="28234.SAMN04488588_1513"/>
<evidence type="ECO:0000313" key="4">
    <source>
        <dbReference type="EMBL" id="TGG87219.1"/>
    </source>
</evidence>
<reference evidence="3 5" key="1">
    <citation type="submission" date="2016-10" db="EMBL/GenBank/DDBJ databases">
        <authorList>
            <person name="de Groot N.N."/>
        </authorList>
    </citation>
    <scope>NUCLEOTIDE SEQUENCE [LARGE SCALE GENOMIC DNA]</scope>
    <source>
        <strain evidence="3 5">WG14</strain>
    </source>
</reference>
<name>A0A1G6N6I3_9BACT</name>
<dbReference type="Proteomes" id="UP000199322">
    <property type="component" value="Unassembled WGS sequence"/>
</dbReference>
<dbReference type="AlphaFoldDB" id="A0A1G6N6I3"/>
<dbReference type="SUPFAM" id="SSF47413">
    <property type="entry name" value="lambda repressor-like DNA-binding domains"/>
    <property type="match status" value="1"/>
</dbReference>
<dbReference type="EMBL" id="SRME01000005">
    <property type="protein sequence ID" value="TGG87219.1"/>
    <property type="molecule type" value="Genomic_DNA"/>
</dbReference>
<gene>
    <name evidence="4" type="ORF">E4650_07895</name>
    <name evidence="3" type="ORF">SAMN04488588_1513</name>
</gene>
<dbReference type="EMBL" id="FMYV01000005">
    <property type="protein sequence ID" value="SDC63291.1"/>
    <property type="molecule type" value="Genomic_DNA"/>
</dbReference>
<accession>A0A1G6N6I3</accession>
<dbReference type="PANTHER" id="PTHR46797:SF2">
    <property type="entry name" value="TRANSCRIPTIONAL REGULATOR"/>
    <property type="match status" value="1"/>
</dbReference>
<protein>
    <submittedName>
        <fullName evidence="3">Cupin domain-containing protein</fullName>
    </submittedName>
    <submittedName>
        <fullName evidence="4">Helix-turn-helix domain-containing protein</fullName>
    </submittedName>
</protein>
<feature type="domain" description="HTH cro/C1-type" evidence="2">
    <location>
        <begin position="7"/>
        <end position="61"/>
    </location>
</feature>
<reference evidence="4 6" key="2">
    <citation type="submission" date="2019-04" db="EMBL/GenBank/DDBJ databases">
        <title>Draft genome sequence data and analysis of a Fermenting Bacterium, Geotoga petraea strain HO-Geo1, isolated from heavy-oil petroleum reservoir in Russia.</title>
        <authorList>
            <person name="Grouzdev D.S."/>
            <person name="Semenova E.M."/>
            <person name="Sokolova D.S."/>
            <person name="Tourova T.P."/>
            <person name="Poltaraus A.B."/>
            <person name="Nazina T.N."/>
        </authorList>
    </citation>
    <scope>NUCLEOTIDE SEQUENCE [LARGE SCALE GENOMIC DNA]</scope>
    <source>
        <strain evidence="4 6">HO-Geo1</strain>
    </source>
</reference>
<evidence type="ECO:0000313" key="5">
    <source>
        <dbReference type="Proteomes" id="UP000199322"/>
    </source>
</evidence>
<dbReference type="InterPro" id="IPR013096">
    <property type="entry name" value="Cupin_2"/>
</dbReference>
<dbReference type="GO" id="GO:0003677">
    <property type="term" value="F:DNA binding"/>
    <property type="evidence" value="ECO:0007669"/>
    <property type="project" value="UniProtKB-KW"/>
</dbReference>
<evidence type="ECO:0000259" key="2">
    <source>
        <dbReference type="PROSITE" id="PS50943"/>
    </source>
</evidence>
<dbReference type="CDD" id="cd02209">
    <property type="entry name" value="cupin_XRE_C"/>
    <property type="match status" value="1"/>
</dbReference>
<dbReference type="Gene3D" id="1.10.260.40">
    <property type="entry name" value="lambda repressor-like DNA-binding domains"/>
    <property type="match status" value="1"/>
</dbReference>
<dbReference type="OrthoDB" id="9814553at2"/>
<dbReference type="Pfam" id="PF01381">
    <property type="entry name" value="HTH_3"/>
    <property type="match status" value="1"/>
</dbReference>
<dbReference type="InterPro" id="IPR001387">
    <property type="entry name" value="Cro/C1-type_HTH"/>
</dbReference>
<dbReference type="InterPro" id="IPR050807">
    <property type="entry name" value="TransReg_Diox_bact_type"/>
</dbReference>
<keyword evidence="1" id="KW-0238">DNA-binding</keyword>
<dbReference type="GO" id="GO:0003700">
    <property type="term" value="F:DNA-binding transcription factor activity"/>
    <property type="evidence" value="ECO:0007669"/>
    <property type="project" value="TreeGrafter"/>
</dbReference>
<evidence type="ECO:0000313" key="6">
    <source>
        <dbReference type="Proteomes" id="UP000297288"/>
    </source>
</evidence>
<evidence type="ECO:0000256" key="1">
    <source>
        <dbReference type="ARBA" id="ARBA00023125"/>
    </source>
</evidence>
<organism evidence="3 5">
    <name type="scientific">Geotoga petraea</name>
    <dbReference type="NCBI Taxonomy" id="28234"/>
    <lineage>
        <taxon>Bacteria</taxon>
        <taxon>Thermotogati</taxon>
        <taxon>Thermotogota</taxon>
        <taxon>Thermotogae</taxon>
        <taxon>Petrotogales</taxon>
        <taxon>Petrotogaceae</taxon>
        <taxon>Geotoga</taxon>
    </lineage>
</organism>
<dbReference type="InterPro" id="IPR011051">
    <property type="entry name" value="RmlC_Cupin_sf"/>
</dbReference>
<dbReference type="GO" id="GO:0005829">
    <property type="term" value="C:cytosol"/>
    <property type="evidence" value="ECO:0007669"/>
    <property type="project" value="TreeGrafter"/>
</dbReference>
<dbReference type="SUPFAM" id="SSF51182">
    <property type="entry name" value="RmlC-like cupins"/>
    <property type="match status" value="1"/>
</dbReference>
<dbReference type="Proteomes" id="UP000297288">
    <property type="component" value="Unassembled WGS sequence"/>
</dbReference>
<dbReference type="PROSITE" id="PS50943">
    <property type="entry name" value="HTH_CROC1"/>
    <property type="match status" value="1"/>
</dbReference>
<evidence type="ECO:0000313" key="3">
    <source>
        <dbReference type="EMBL" id="SDC63291.1"/>
    </source>
</evidence>
<dbReference type="CDD" id="cd00093">
    <property type="entry name" value="HTH_XRE"/>
    <property type="match status" value="1"/>
</dbReference>
<dbReference type="Gene3D" id="2.60.120.10">
    <property type="entry name" value="Jelly Rolls"/>
    <property type="match status" value="1"/>
</dbReference>